<evidence type="ECO:0000256" key="5">
    <source>
        <dbReference type="HAMAP-Rule" id="MF_01107"/>
    </source>
</evidence>
<keyword evidence="3 5" id="KW-0808">Transferase</keyword>
<dbReference type="InterPro" id="IPR004636">
    <property type="entry name" value="AcOrn/SuccOrn_fam"/>
</dbReference>
<protein>
    <recommendedName>
        <fullName evidence="5">Acetylornithine aminotransferase</fullName>
        <shortName evidence="5">ACOAT</shortName>
        <ecNumber evidence="5">2.6.1.11</ecNumber>
    </recommendedName>
</protein>
<comment type="cofactor">
    <cofactor evidence="5">
        <name>pyridoxal 5'-phosphate</name>
        <dbReference type="ChEBI" id="CHEBI:597326"/>
    </cofactor>
    <text evidence="5">Binds 1 pyridoxal phosphate per subunit.</text>
</comment>
<dbReference type="GO" id="GO:0030170">
    <property type="term" value="F:pyridoxal phosphate binding"/>
    <property type="evidence" value="ECO:0007669"/>
    <property type="project" value="InterPro"/>
</dbReference>
<comment type="miscellaneous">
    <text evidence="5">May also have succinyldiaminopimelate aminotransferase activity, thus carrying out the corresponding step in lysine biosynthesis.</text>
</comment>
<dbReference type="STRING" id="656914.SAMN00017405_1063"/>
<dbReference type="CDD" id="cd00610">
    <property type="entry name" value="OAT_like"/>
    <property type="match status" value="1"/>
</dbReference>
<keyword evidence="7" id="KW-1185">Reference proteome</keyword>
<sequence>MENLVEMGKEYIFNNYGRIPKVIVKGEGSYVWDSEGKKYLDFVAGIAVNNLGHCPKELVEAIKEQAEKLLHCSNLYWIEPQIKLAKKLVENSIFDKVFFCNSGAEANEAAIKLARKWGNGRYEIITMEKSFHGRTLATLGATGQEKFHKDFLPKVDGFLHVPFGDVEKLKNTIGPKTCAVLLEVIQGEGGVNVPNEEYLKEVEKICKDNNLLFIIDEVQTGMGRTGKRFAYENFDLNPDIISLAKGLGGGLPIGAILAKDEIANVFKPGDHGSTFGGNPLVTSGSLAICEKIFDDKFMQEVVDKGEYFRGKLNSLKEKYACIKKVKGLGLMIGCDIDINAQDIVNLCFEKGLIINGIAGQTLRFVPPLTATIKEIDLAIEILDEAFGEV</sequence>
<name>A0A1W1URA2_DESTI</name>
<dbReference type="InterPro" id="IPR049704">
    <property type="entry name" value="Aminotrans_3_PPA_site"/>
</dbReference>
<dbReference type="RefSeq" id="WP_341451572.1">
    <property type="nucleotide sequence ID" value="NZ_FWWT01000008.1"/>
</dbReference>
<dbReference type="GO" id="GO:0003992">
    <property type="term" value="F:N2-acetyl-L-ornithine:2-oxoglutarate 5-aminotransferase activity"/>
    <property type="evidence" value="ECO:0007669"/>
    <property type="project" value="UniProtKB-UniRule"/>
</dbReference>
<dbReference type="NCBIfam" id="TIGR00707">
    <property type="entry name" value="argD"/>
    <property type="match status" value="1"/>
</dbReference>
<feature type="binding site" evidence="5">
    <location>
        <begin position="216"/>
        <end position="219"/>
    </location>
    <ligand>
        <name>pyridoxal 5'-phosphate</name>
        <dbReference type="ChEBI" id="CHEBI:597326"/>
    </ligand>
</feature>
<keyword evidence="4 5" id="KW-0663">Pyridoxal phosphate</keyword>
<feature type="modified residue" description="N6-(pyridoxal phosphate)lysine" evidence="5">
    <location>
        <position position="245"/>
    </location>
</feature>
<dbReference type="Gene3D" id="3.90.1150.10">
    <property type="entry name" value="Aspartate Aminotransferase, domain 1"/>
    <property type="match status" value="1"/>
</dbReference>
<dbReference type="GO" id="GO:0006526">
    <property type="term" value="P:L-arginine biosynthetic process"/>
    <property type="evidence" value="ECO:0007669"/>
    <property type="project" value="UniProtKB-UniRule"/>
</dbReference>
<feature type="binding site" evidence="5">
    <location>
        <position position="131"/>
    </location>
    <ligand>
        <name>pyridoxal 5'-phosphate</name>
        <dbReference type="ChEBI" id="CHEBI:597326"/>
    </ligand>
</feature>
<dbReference type="FunFam" id="3.40.640.10:FF:000004">
    <property type="entry name" value="Acetylornithine aminotransferase"/>
    <property type="match status" value="1"/>
</dbReference>
<keyword evidence="2 5" id="KW-0028">Amino-acid biosynthesis</keyword>
<dbReference type="InterPro" id="IPR050103">
    <property type="entry name" value="Class-III_PLP-dep_AT"/>
</dbReference>
<dbReference type="InterPro" id="IPR005814">
    <property type="entry name" value="Aminotrans_3"/>
</dbReference>
<evidence type="ECO:0000313" key="7">
    <source>
        <dbReference type="Proteomes" id="UP000192731"/>
    </source>
</evidence>
<dbReference type="PANTHER" id="PTHR11986:SF79">
    <property type="entry name" value="ACETYLORNITHINE AMINOTRANSFERASE, MITOCHONDRIAL"/>
    <property type="match status" value="1"/>
</dbReference>
<dbReference type="HAMAP" id="MF_01107">
    <property type="entry name" value="ArgD_aminotrans_3"/>
    <property type="match status" value="1"/>
</dbReference>
<dbReference type="NCBIfam" id="NF002325">
    <property type="entry name" value="PRK01278.1"/>
    <property type="match status" value="1"/>
</dbReference>
<dbReference type="EC" id="2.6.1.11" evidence="5"/>
<dbReference type="Gene3D" id="3.40.640.10">
    <property type="entry name" value="Type I PLP-dependent aspartate aminotransferase-like (Major domain)"/>
    <property type="match status" value="1"/>
</dbReference>
<comment type="subcellular location">
    <subcellularLocation>
        <location evidence="5">Cytoplasm</location>
    </subcellularLocation>
</comment>
<evidence type="ECO:0000256" key="2">
    <source>
        <dbReference type="ARBA" id="ARBA00022605"/>
    </source>
</evidence>
<comment type="similarity">
    <text evidence="5">Belongs to the class-III pyridoxal-phosphate-dependent aminotransferase family. ArgD subfamily.</text>
</comment>
<dbReference type="UniPathway" id="UPA00068">
    <property type="reaction ID" value="UER00109"/>
</dbReference>
<organism evidence="6 7">
    <name type="scientific">Desulfonispora thiosulfatigenes DSM 11270</name>
    <dbReference type="NCBI Taxonomy" id="656914"/>
    <lineage>
        <taxon>Bacteria</taxon>
        <taxon>Bacillati</taxon>
        <taxon>Bacillota</taxon>
        <taxon>Clostridia</taxon>
        <taxon>Eubacteriales</taxon>
        <taxon>Peptococcaceae</taxon>
        <taxon>Desulfonispora</taxon>
    </lineage>
</organism>
<accession>A0A1W1URA2</accession>
<dbReference type="GO" id="GO:0005737">
    <property type="term" value="C:cytoplasm"/>
    <property type="evidence" value="ECO:0007669"/>
    <property type="project" value="UniProtKB-SubCell"/>
</dbReference>
<dbReference type="EMBL" id="FWWT01000008">
    <property type="protein sequence ID" value="SMB83586.1"/>
    <property type="molecule type" value="Genomic_DNA"/>
</dbReference>
<dbReference type="PROSITE" id="PS00600">
    <property type="entry name" value="AA_TRANSFER_CLASS_3"/>
    <property type="match status" value="1"/>
</dbReference>
<keyword evidence="1 5" id="KW-0032">Aminotransferase</keyword>
<keyword evidence="5" id="KW-0055">Arginine biosynthesis</keyword>
<dbReference type="Proteomes" id="UP000192731">
    <property type="component" value="Unassembled WGS sequence"/>
</dbReference>
<proteinExistence type="inferred from homology"/>
<evidence type="ECO:0000313" key="6">
    <source>
        <dbReference type="EMBL" id="SMB83586.1"/>
    </source>
</evidence>
<evidence type="ECO:0000256" key="3">
    <source>
        <dbReference type="ARBA" id="ARBA00022679"/>
    </source>
</evidence>
<feature type="binding site" evidence="5">
    <location>
        <position position="274"/>
    </location>
    <ligand>
        <name>pyridoxal 5'-phosphate</name>
        <dbReference type="ChEBI" id="CHEBI:597326"/>
    </ligand>
</feature>
<comment type="subunit">
    <text evidence="5">Homodimer.</text>
</comment>
<dbReference type="InterPro" id="IPR015424">
    <property type="entry name" value="PyrdxlP-dep_Trfase"/>
</dbReference>
<comment type="pathway">
    <text evidence="5">Amino-acid biosynthesis; L-arginine biosynthesis; N(2)-acetyl-L-ornithine from L-glutamate: step 4/4.</text>
</comment>
<dbReference type="PANTHER" id="PTHR11986">
    <property type="entry name" value="AMINOTRANSFERASE CLASS III"/>
    <property type="match status" value="1"/>
</dbReference>
<dbReference type="InterPro" id="IPR015422">
    <property type="entry name" value="PyrdxlP-dep_Trfase_small"/>
</dbReference>
<gene>
    <name evidence="5" type="primary">argD</name>
    <name evidence="6" type="ORF">SAMN00017405_1063</name>
</gene>
<feature type="binding site" evidence="5">
    <location>
        <position position="134"/>
    </location>
    <ligand>
        <name>N(2)-acetyl-L-ornithine</name>
        <dbReference type="ChEBI" id="CHEBI:57805"/>
    </ligand>
</feature>
<feature type="binding site" evidence="5">
    <location>
        <position position="273"/>
    </location>
    <ligand>
        <name>N(2)-acetyl-L-ornithine</name>
        <dbReference type="ChEBI" id="CHEBI:57805"/>
    </ligand>
</feature>
<feature type="binding site" evidence="5">
    <location>
        <begin position="103"/>
        <end position="104"/>
    </location>
    <ligand>
        <name>pyridoxal 5'-phosphate</name>
        <dbReference type="ChEBI" id="CHEBI:597326"/>
    </ligand>
</feature>
<dbReference type="GO" id="GO:0042802">
    <property type="term" value="F:identical protein binding"/>
    <property type="evidence" value="ECO:0007669"/>
    <property type="project" value="TreeGrafter"/>
</dbReference>
<evidence type="ECO:0000256" key="1">
    <source>
        <dbReference type="ARBA" id="ARBA00022576"/>
    </source>
</evidence>
<reference evidence="6 7" key="1">
    <citation type="submission" date="2017-04" db="EMBL/GenBank/DDBJ databases">
        <authorList>
            <person name="Afonso C.L."/>
            <person name="Miller P.J."/>
            <person name="Scott M.A."/>
            <person name="Spackman E."/>
            <person name="Goraichik I."/>
            <person name="Dimitrov K.M."/>
            <person name="Suarez D.L."/>
            <person name="Swayne D.E."/>
        </authorList>
    </citation>
    <scope>NUCLEOTIDE SEQUENCE [LARGE SCALE GENOMIC DNA]</scope>
    <source>
        <strain evidence="6 7">DSM 11270</strain>
    </source>
</reference>
<keyword evidence="5" id="KW-0963">Cytoplasm</keyword>
<dbReference type="AlphaFoldDB" id="A0A1W1URA2"/>
<dbReference type="PIRSF" id="PIRSF000521">
    <property type="entry name" value="Transaminase_4ab_Lys_Orn"/>
    <property type="match status" value="1"/>
</dbReference>
<dbReference type="InterPro" id="IPR015421">
    <property type="entry name" value="PyrdxlP-dep_Trfase_major"/>
</dbReference>
<evidence type="ECO:0000256" key="4">
    <source>
        <dbReference type="ARBA" id="ARBA00022898"/>
    </source>
</evidence>
<dbReference type="SUPFAM" id="SSF53383">
    <property type="entry name" value="PLP-dependent transferases"/>
    <property type="match status" value="1"/>
</dbReference>
<dbReference type="Pfam" id="PF00202">
    <property type="entry name" value="Aminotran_3"/>
    <property type="match status" value="1"/>
</dbReference>
<comment type="catalytic activity">
    <reaction evidence="5">
        <text>N(2)-acetyl-L-ornithine + 2-oxoglutarate = N-acetyl-L-glutamate 5-semialdehyde + L-glutamate</text>
        <dbReference type="Rhea" id="RHEA:18049"/>
        <dbReference type="ChEBI" id="CHEBI:16810"/>
        <dbReference type="ChEBI" id="CHEBI:29123"/>
        <dbReference type="ChEBI" id="CHEBI:29985"/>
        <dbReference type="ChEBI" id="CHEBI:57805"/>
        <dbReference type="EC" id="2.6.1.11"/>
    </reaction>
</comment>